<dbReference type="AlphaFoldDB" id="A0A0D2GIQ9"/>
<dbReference type="GO" id="GO:0016747">
    <property type="term" value="F:acyltransferase activity, transferring groups other than amino-acyl groups"/>
    <property type="evidence" value="ECO:0007669"/>
    <property type="project" value="InterPro"/>
</dbReference>
<proteinExistence type="predicted"/>
<sequence length="344" mass="39441">MTNKKLKEFRIQGLERDDLKDSPELDALFLGYPYKDFQLRQLDIPKEKMLKYLKASLGGKQVNSAYLTEEGRLVGLISARHLPWLSGHFKANMFTLQHLLTSGKEPGYFQNMIRYLLDQMESIDFLDCRVAAGDINAIQALENSGFRFVGNEIFLVRSLLKDPLDESYRHPECVPCPDDMQDQVFDLAAKTHFHNRYMYDPEVAPEEAAAIYQRYLSGLAFNSDYHCLIKLEDGQVQGFIFYKYNQNLSHMVGRGYASLDFIGVNNSARNRGLGDALNRAALWHLSKMGVTHVVVRTLGSNYPALRIVHKVGFRITSSDLHFHHWLRPKARENSANQHPDLIFP</sequence>
<evidence type="ECO:0000259" key="1">
    <source>
        <dbReference type="PROSITE" id="PS51186"/>
    </source>
</evidence>
<name>A0A0D2GIQ9_9BACT</name>
<dbReference type="InterPro" id="IPR016181">
    <property type="entry name" value="Acyl_CoA_acyltransferase"/>
</dbReference>
<reference evidence="2 3" key="1">
    <citation type="submission" date="2013-11" db="EMBL/GenBank/DDBJ databases">
        <title>Metagenomic analysis of a methanogenic consortium involved in long chain n-alkane degradation.</title>
        <authorList>
            <person name="Davidova I.A."/>
            <person name="Callaghan A.V."/>
            <person name="Wawrik B."/>
            <person name="Pruitt S."/>
            <person name="Marks C."/>
            <person name="Duncan K.E."/>
            <person name="Suflita J.M."/>
        </authorList>
    </citation>
    <scope>NUCLEOTIDE SEQUENCE [LARGE SCALE GENOMIC DNA]</scope>
    <source>
        <strain evidence="2 3">SPR</strain>
    </source>
</reference>
<dbReference type="PROSITE" id="PS51186">
    <property type="entry name" value="GNAT"/>
    <property type="match status" value="1"/>
</dbReference>
<dbReference type="EMBL" id="AZAC01000009">
    <property type="protein sequence ID" value="KIX14702.1"/>
    <property type="molecule type" value="Genomic_DNA"/>
</dbReference>
<gene>
    <name evidence="2" type="ORF">X474_07345</name>
</gene>
<dbReference type="SUPFAM" id="SSF55729">
    <property type="entry name" value="Acyl-CoA N-acyltransferases (Nat)"/>
    <property type="match status" value="1"/>
</dbReference>
<comment type="caution">
    <text evidence="2">The sequence shown here is derived from an EMBL/GenBank/DDBJ whole genome shotgun (WGS) entry which is preliminary data.</text>
</comment>
<feature type="domain" description="N-acetyltransferase" evidence="1">
    <location>
        <begin position="183"/>
        <end position="331"/>
    </location>
</feature>
<dbReference type="InParanoid" id="A0A0D2GIQ9"/>
<dbReference type="CDD" id="cd04301">
    <property type="entry name" value="NAT_SF"/>
    <property type="match status" value="1"/>
</dbReference>
<accession>A0A0D2GIQ9</accession>
<keyword evidence="3" id="KW-1185">Reference proteome</keyword>
<dbReference type="Proteomes" id="UP000032233">
    <property type="component" value="Unassembled WGS sequence"/>
</dbReference>
<evidence type="ECO:0000313" key="2">
    <source>
        <dbReference type="EMBL" id="KIX14702.1"/>
    </source>
</evidence>
<organism evidence="2 3">
    <name type="scientific">Dethiosulfatarculus sandiegensis</name>
    <dbReference type="NCBI Taxonomy" id="1429043"/>
    <lineage>
        <taxon>Bacteria</taxon>
        <taxon>Pseudomonadati</taxon>
        <taxon>Thermodesulfobacteriota</taxon>
        <taxon>Desulfarculia</taxon>
        <taxon>Desulfarculales</taxon>
        <taxon>Desulfarculaceae</taxon>
        <taxon>Dethiosulfatarculus</taxon>
    </lineage>
</organism>
<dbReference type="STRING" id="1429043.X474_07345"/>
<dbReference type="Gene3D" id="3.40.630.30">
    <property type="match status" value="1"/>
</dbReference>
<dbReference type="Pfam" id="PF00583">
    <property type="entry name" value="Acetyltransf_1"/>
    <property type="match status" value="1"/>
</dbReference>
<protein>
    <recommendedName>
        <fullName evidence="1">N-acetyltransferase domain-containing protein</fullName>
    </recommendedName>
</protein>
<dbReference type="RefSeq" id="WP_044347651.1">
    <property type="nucleotide sequence ID" value="NZ_AZAC01000009.1"/>
</dbReference>
<dbReference type="OrthoDB" id="529907at2"/>
<dbReference type="InterPro" id="IPR000182">
    <property type="entry name" value="GNAT_dom"/>
</dbReference>
<evidence type="ECO:0000313" key="3">
    <source>
        <dbReference type="Proteomes" id="UP000032233"/>
    </source>
</evidence>